<evidence type="ECO:0000313" key="3">
    <source>
        <dbReference type="Proteomes" id="UP000529946"/>
    </source>
</evidence>
<reference evidence="2 3" key="1">
    <citation type="submission" date="2020-08" db="EMBL/GenBank/DDBJ databases">
        <title>Genomic Encyclopedia of Type Strains, Phase IV (KMG-IV): sequencing the most valuable type-strain genomes for metagenomic binning, comparative biology and taxonomic classification.</title>
        <authorList>
            <person name="Goeker M."/>
        </authorList>
    </citation>
    <scope>NUCLEOTIDE SEQUENCE [LARGE SCALE GENOMIC DNA]</scope>
    <source>
        <strain evidence="2 3">DSM 23960</strain>
    </source>
</reference>
<comment type="caution">
    <text evidence="2">The sequence shown here is derived from an EMBL/GenBank/DDBJ whole genome shotgun (WGS) entry which is preliminary data.</text>
</comment>
<evidence type="ECO:0000313" key="2">
    <source>
        <dbReference type="EMBL" id="MBB4084051.1"/>
    </source>
</evidence>
<organism evidence="2 3">
    <name type="scientific">Brevundimonas lenta</name>
    <dbReference type="NCBI Taxonomy" id="424796"/>
    <lineage>
        <taxon>Bacteria</taxon>
        <taxon>Pseudomonadati</taxon>
        <taxon>Pseudomonadota</taxon>
        <taxon>Alphaproteobacteria</taxon>
        <taxon>Caulobacterales</taxon>
        <taxon>Caulobacteraceae</taxon>
        <taxon>Brevundimonas</taxon>
    </lineage>
</organism>
<dbReference type="Proteomes" id="UP000529946">
    <property type="component" value="Unassembled WGS sequence"/>
</dbReference>
<evidence type="ECO:0008006" key="4">
    <source>
        <dbReference type="Google" id="ProtNLM"/>
    </source>
</evidence>
<keyword evidence="1" id="KW-0732">Signal</keyword>
<dbReference type="RefSeq" id="WP_183205177.1">
    <property type="nucleotide sequence ID" value="NZ_BAAAER010000003.1"/>
</dbReference>
<sequence length="176" mass="19028">MRKSSVAAICAALAIGLPVAATTTPAAAQEARVGQAQIYRSLLQSDLASLLNDMGFATVKKAQGGRFDIETTDGFKYSVELMICDLEDQPPGCLGVSIFATWGVNAGDETKLRGAIDNFNNEYRIGKALMLENSIYAERYVTTDGGVTLQHIREEIGEFEAAMFQFNEMMNQSLGA</sequence>
<name>A0A7W6JFC3_9CAUL</name>
<feature type="signal peptide" evidence="1">
    <location>
        <begin position="1"/>
        <end position="28"/>
    </location>
</feature>
<proteinExistence type="predicted"/>
<keyword evidence="3" id="KW-1185">Reference proteome</keyword>
<dbReference type="EMBL" id="JACIDM010000003">
    <property type="protein sequence ID" value="MBB4084051.1"/>
    <property type="molecule type" value="Genomic_DNA"/>
</dbReference>
<protein>
    <recommendedName>
        <fullName evidence="4">YbjN domain-containing protein</fullName>
    </recommendedName>
</protein>
<feature type="chain" id="PRO_5031479796" description="YbjN domain-containing protein" evidence="1">
    <location>
        <begin position="29"/>
        <end position="176"/>
    </location>
</feature>
<accession>A0A7W6JFC3</accession>
<evidence type="ECO:0000256" key="1">
    <source>
        <dbReference type="SAM" id="SignalP"/>
    </source>
</evidence>
<gene>
    <name evidence="2" type="ORF">GGR12_002939</name>
</gene>
<dbReference type="AlphaFoldDB" id="A0A7W6JFC3"/>